<proteinExistence type="predicted"/>
<keyword evidence="1 3" id="KW-0732">Signal</keyword>
<gene>
    <name evidence="5" type="ORF">E2L08_03525</name>
</gene>
<dbReference type="Proteomes" id="UP000295701">
    <property type="component" value="Unassembled WGS sequence"/>
</dbReference>
<dbReference type="PROSITE" id="PS51257">
    <property type="entry name" value="PROKAR_LIPOPROTEIN"/>
    <property type="match status" value="1"/>
</dbReference>
<protein>
    <submittedName>
        <fullName evidence="5">Outer membrane protein assembly factor BamE</fullName>
    </submittedName>
</protein>
<evidence type="ECO:0000313" key="5">
    <source>
        <dbReference type="EMBL" id="TDL83722.1"/>
    </source>
</evidence>
<dbReference type="Gene3D" id="3.30.1450.10">
    <property type="match status" value="1"/>
</dbReference>
<keyword evidence="6" id="KW-1185">Reference proteome</keyword>
<evidence type="ECO:0000256" key="2">
    <source>
        <dbReference type="ARBA" id="ARBA00023136"/>
    </source>
</evidence>
<accession>A0A4R6AKA6</accession>
<sequence length="148" mass="16250">MRPTMRGVLAAVFLLAATACAPIFSNHGYVPPPEALNELQLGVTTKAEVGQAIGRPSASGILSESGWYYVQSRFRQYGYRREAEIDRQVVSIQFDPAGRVSNVSRFGLERGRVVPLSRRITDTGVQEIGFLRQLFGNVGNFALGDFVN</sequence>
<dbReference type="EMBL" id="SNAA01000002">
    <property type="protein sequence ID" value="TDL83722.1"/>
    <property type="molecule type" value="Genomic_DNA"/>
</dbReference>
<comment type="caution">
    <text evidence="5">The sequence shown here is derived from an EMBL/GenBank/DDBJ whole genome shotgun (WGS) entry which is preliminary data.</text>
</comment>
<dbReference type="AlphaFoldDB" id="A0A4R6AKA6"/>
<dbReference type="Pfam" id="PF04355">
    <property type="entry name" value="BamE"/>
    <property type="match status" value="1"/>
</dbReference>
<organism evidence="5 6">
    <name type="scientific">Palleronia sediminis</name>
    <dbReference type="NCBI Taxonomy" id="2547833"/>
    <lineage>
        <taxon>Bacteria</taxon>
        <taxon>Pseudomonadati</taxon>
        <taxon>Pseudomonadota</taxon>
        <taxon>Alphaproteobacteria</taxon>
        <taxon>Rhodobacterales</taxon>
        <taxon>Roseobacteraceae</taxon>
        <taxon>Palleronia</taxon>
    </lineage>
</organism>
<dbReference type="InterPro" id="IPR037873">
    <property type="entry name" value="BamE-like"/>
</dbReference>
<dbReference type="GO" id="GO:0019867">
    <property type="term" value="C:outer membrane"/>
    <property type="evidence" value="ECO:0007669"/>
    <property type="project" value="InterPro"/>
</dbReference>
<evidence type="ECO:0000256" key="1">
    <source>
        <dbReference type="ARBA" id="ARBA00022729"/>
    </source>
</evidence>
<dbReference type="InterPro" id="IPR007450">
    <property type="entry name" value="BamE_dom"/>
</dbReference>
<name>A0A4R6AKA6_9RHOB</name>
<evidence type="ECO:0000256" key="3">
    <source>
        <dbReference type="SAM" id="SignalP"/>
    </source>
</evidence>
<feature type="signal peptide" evidence="3">
    <location>
        <begin position="1"/>
        <end position="21"/>
    </location>
</feature>
<dbReference type="OrthoDB" id="7203955at2"/>
<feature type="chain" id="PRO_5020654459" evidence="3">
    <location>
        <begin position="22"/>
        <end position="148"/>
    </location>
</feature>
<keyword evidence="2" id="KW-0472">Membrane</keyword>
<reference evidence="5 6" key="1">
    <citation type="submission" date="2019-03" db="EMBL/GenBank/DDBJ databases">
        <title>Primorskyibacter sp. SS33 isolated from sediments.</title>
        <authorList>
            <person name="Xunke S."/>
        </authorList>
    </citation>
    <scope>NUCLEOTIDE SEQUENCE [LARGE SCALE GENOMIC DNA]</scope>
    <source>
        <strain evidence="5 6">SS33</strain>
    </source>
</reference>
<evidence type="ECO:0000259" key="4">
    <source>
        <dbReference type="Pfam" id="PF04355"/>
    </source>
</evidence>
<feature type="domain" description="Outer membrane protein assembly factor BamE" evidence="4">
    <location>
        <begin position="28"/>
        <end position="103"/>
    </location>
</feature>
<evidence type="ECO:0000313" key="6">
    <source>
        <dbReference type="Proteomes" id="UP000295701"/>
    </source>
</evidence>